<dbReference type="Proteomes" id="UP000176421">
    <property type="component" value="Unassembled WGS sequence"/>
</dbReference>
<evidence type="ECO:0000313" key="3">
    <source>
        <dbReference type="Proteomes" id="UP000176421"/>
    </source>
</evidence>
<protein>
    <recommendedName>
        <fullName evidence="4">Prepilin-type N-terminal cleavage/methylation domain-containing protein</fullName>
    </recommendedName>
</protein>
<feature type="transmembrane region" description="Helical" evidence="1">
    <location>
        <begin position="12"/>
        <end position="37"/>
    </location>
</feature>
<reference evidence="2 3" key="1">
    <citation type="journal article" date="2016" name="Nat. Commun.">
        <title>Thousands of microbial genomes shed light on interconnected biogeochemical processes in an aquifer system.</title>
        <authorList>
            <person name="Anantharaman K."/>
            <person name="Brown C.T."/>
            <person name="Hug L.A."/>
            <person name="Sharon I."/>
            <person name="Castelle C.J."/>
            <person name="Probst A.J."/>
            <person name="Thomas B.C."/>
            <person name="Singh A."/>
            <person name="Wilkins M.J."/>
            <person name="Karaoz U."/>
            <person name="Brodie E.L."/>
            <person name="Williams K.H."/>
            <person name="Hubbard S.S."/>
            <person name="Banfield J.F."/>
        </authorList>
    </citation>
    <scope>NUCLEOTIDE SEQUENCE [LARGE SCALE GENOMIC DNA]</scope>
</reference>
<proteinExistence type="predicted"/>
<keyword evidence="1" id="KW-0812">Transmembrane</keyword>
<name>A0A1G2I4N7_9BACT</name>
<sequence>MELKKLTKGITLIELLIGLAIFAILILFLANFFVSYYDSFNNLQASNSVSESTGIFINSISNAIRQADSIVSSRVFSGTTYTSNSTTIVLEIPSIDASSNVILGTYDHMVFYLDSSNIYWLVDSNASSSRKSGYQLIASNISSLSFTYDDPIVTSATKVDITITAQKLVKGKTFQSSLTQQVYLRNK</sequence>
<accession>A0A1G2I4N7</accession>
<keyword evidence="1" id="KW-0472">Membrane</keyword>
<dbReference type="SUPFAM" id="SSF54523">
    <property type="entry name" value="Pili subunits"/>
    <property type="match status" value="1"/>
</dbReference>
<organism evidence="2 3">
    <name type="scientific">Candidatus Staskawiczbacteria bacterium RIFCSPHIGHO2_02_FULL_34_9</name>
    <dbReference type="NCBI Taxonomy" id="1802206"/>
    <lineage>
        <taxon>Bacteria</taxon>
        <taxon>Candidatus Staskawicziibacteriota</taxon>
    </lineage>
</organism>
<keyword evidence="1" id="KW-1133">Transmembrane helix</keyword>
<dbReference type="NCBIfam" id="TIGR02532">
    <property type="entry name" value="IV_pilin_GFxxxE"/>
    <property type="match status" value="1"/>
</dbReference>
<dbReference type="STRING" id="1802206.A3D35_02625"/>
<evidence type="ECO:0000313" key="2">
    <source>
        <dbReference type="EMBL" id="OGZ69008.1"/>
    </source>
</evidence>
<dbReference type="AlphaFoldDB" id="A0A1G2I4N7"/>
<dbReference type="InterPro" id="IPR012902">
    <property type="entry name" value="N_methyl_site"/>
</dbReference>
<dbReference type="EMBL" id="MHOS01000015">
    <property type="protein sequence ID" value="OGZ69008.1"/>
    <property type="molecule type" value="Genomic_DNA"/>
</dbReference>
<dbReference type="Pfam" id="PF07963">
    <property type="entry name" value="N_methyl"/>
    <property type="match status" value="1"/>
</dbReference>
<dbReference type="InterPro" id="IPR045584">
    <property type="entry name" value="Pilin-like"/>
</dbReference>
<dbReference type="PROSITE" id="PS00409">
    <property type="entry name" value="PROKAR_NTER_METHYL"/>
    <property type="match status" value="1"/>
</dbReference>
<gene>
    <name evidence="2" type="ORF">A3D35_02625</name>
</gene>
<evidence type="ECO:0008006" key="4">
    <source>
        <dbReference type="Google" id="ProtNLM"/>
    </source>
</evidence>
<evidence type="ECO:0000256" key="1">
    <source>
        <dbReference type="SAM" id="Phobius"/>
    </source>
</evidence>
<comment type="caution">
    <text evidence="2">The sequence shown here is derived from an EMBL/GenBank/DDBJ whole genome shotgun (WGS) entry which is preliminary data.</text>
</comment>